<proteinExistence type="predicted"/>
<feature type="compositionally biased region" description="Low complexity" evidence="1">
    <location>
        <begin position="511"/>
        <end position="530"/>
    </location>
</feature>
<feature type="compositionally biased region" description="Basic residues" evidence="1">
    <location>
        <begin position="536"/>
        <end position="547"/>
    </location>
</feature>
<sequence length="547" mass="60416">MPRMAGRTPLLGYLYENKLIGSVFKSIILARPPFHKVKEFLDLIGSTSQQIVGGHGTELLAPILFYLIDRARFADLLLQSREHLKLLASHADFATIEYVLDLYPSMVHLRECRHENSLLRTAIEAGRQDTQTVNFLVEASPTELTYGGESLSELAEKKGCGPAVVATLVGLTREQFDKTKLFLIIQTSMYEEFQRQVLKRDPEDVVRQLSATAEQTSYTAFHALIFSNCSSALVMCVLDRVGAAGRSKLCSLNGFKCGYPLLCLIGTKAGADIEIVKRMALAFPEAVDIEYKDPYKRVNPNGTPWTSESPLQRALRYSNRSAFDLSIYRELDKIRSDNDTVEIVATTTPNDRLRAAELAGDVIEISSDDEKEKEDEKEKAPPPLEPNVVVQLVGGMPSPMPMRRPQMNQNRPLFNGISSGVPPGVPLGIPLGIPPRVHLQQQQPPPGHLAIFASIATIRNPKLNSQSAPKRPYSALYPSLKLVANSNYRFGSNGEDRFTAPPVPIPSSSGNAKATTTAENTNANANANTNYDLRQNPKKKKKKTDLM</sequence>
<reference evidence="3" key="1">
    <citation type="journal article" date="2023" name="Commun. Biol.">
        <title>Genome analysis of Parmales, the sister group of diatoms, reveals the evolutionary specialization of diatoms from phago-mixotrophs to photoautotrophs.</title>
        <authorList>
            <person name="Ban H."/>
            <person name="Sato S."/>
            <person name="Yoshikawa S."/>
            <person name="Yamada K."/>
            <person name="Nakamura Y."/>
            <person name="Ichinomiya M."/>
            <person name="Sato N."/>
            <person name="Blanc-Mathieu R."/>
            <person name="Endo H."/>
            <person name="Kuwata A."/>
            <person name="Ogata H."/>
        </authorList>
    </citation>
    <scope>NUCLEOTIDE SEQUENCE [LARGE SCALE GENOMIC DNA]</scope>
    <source>
        <strain evidence="3">NIES 3700</strain>
    </source>
</reference>
<dbReference type="Proteomes" id="UP001165122">
    <property type="component" value="Unassembled WGS sequence"/>
</dbReference>
<evidence type="ECO:0000313" key="3">
    <source>
        <dbReference type="Proteomes" id="UP001165122"/>
    </source>
</evidence>
<dbReference type="OrthoDB" id="193924at2759"/>
<keyword evidence="3" id="KW-1185">Reference proteome</keyword>
<feature type="region of interest" description="Disordered" evidence="1">
    <location>
        <begin position="493"/>
        <end position="547"/>
    </location>
</feature>
<feature type="compositionally biased region" description="Basic and acidic residues" evidence="1">
    <location>
        <begin position="368"/>
        <end position="380"/>
    </location>
</feature>
<gene>
    <name evidence="2" type="ORF">TrLO_g11219</name>
</gene>
<dbReference type="EMBL" id="BRXW01000188">
    <property type="protein sequence ID" value="GMI13210.1"/>
    <property type="molecule type" value="Genomic_DNA"/>
</dbReference>
<comment type="caution">
    <text evidence="2">The sequence shown here is derived from an EMBL/GenBank/DDBJ whole genome shotgun (WGS) entry which is preliminary data.</text>
</comment>
<evidence type="ECO:0000313" key="2">
    <source>
        <dbReference type="EMBL" id="GMI13210.1"/>
    </source>
</evidence>
<accession>A0A9W7FJH9</accession>
<feature type="region of interest" description="Disordered" evidence="1">
    <location>
        <begin position="363"/>
        <end position="384"/>
    </location>
</feature>
<dbReference type="AlphaFoldDB" id="A0A9W7FJH9"/>
<name>A0A9W7FJH9_9STRA</name>
<evidence type="ECO:0000256" key="1">
    <source>
        <dbReference type="SAM" id="MobiDB-lite"/>
    </source>
</evidence>
<organism evidence="2 3">
    <name type="scientific">Triparma laevis f. longispina</name>
    <dbReference type="NCBI Taxonomy" id="1714387"/>
    <lineage>
        <taxon>Eukaryota</taxon>
        <taxon>Sar</taxon>
        <taxon>Stramenopiles</taxon>
        <taxon>Ochrophyta</taxon>
        <taxon>Bolidophyceae</taxon>
        <taxon>Parmales</taxon>
        <taxon>Triparmaceae</taxon>
        <taxon>Triparma</taxon>
    </lineage>
</organism>
<protein>
    <submittedName>
        <fullName evidence="2">Uncharacterized protein</fullName>
    </submittedName>
</protein>